<reference evidence="1 2" key="1">
    <citation type="submission" date="2021-03" db="EMBL/GenBank/DDBJ databases">
        <title>Sequencing the genomes of 1000 actinobacteria strains.</title>
        <authorList>
            <person name="Klenk H.-P."/>
        </authorList>
    </citation>
    <scope>NUCLEOTIDE SEQUENCE [LARGE SCALE GENOMIC DNA]</scope>
    <source>
        <strain evidence="1 2">DSM 45516</strain>
    </source>
</reference>
<evidence type="ECO:0000313" key="2">
    <source>
        <dbReference type="Proteomes" id="UP001519325"/>
    </source>
</evidence>
<comment type="caution">
    <text evidence="1">The sequence shown here is derived from an EMBL/GenBank/DDBJ whole genome shotgun (WGS) entry which is preliminary data.</text>
</comment>
<dbReference type="InterPro" id="IPR016918">
    <property type="entry name" value="UCP029394"/>
</dbReference>
<organism evidence="1 2">
    <name type="scientific">Nocardia goodfellowii</name>
    <dbReference type="NCBI Taxonomy" id="882446"/>
    <lineage>
        <taxon>Bacteria</taxon>
        <taxon>Bacillati</taxon>
        <taxon>Actinomycetota</taxon>
        <taxon>Actinomycetes</taxon>
        <taxon>Mycobacteriales</taxon>
        <taxon>Nocardiaceae</taxon>
        <taxon>Nocardia</taxon>
    </lineage>
</organism>
<evidence type="ECO:0008006" key="3">
    <source>
        <dbReference type="Google" id="ProtNLM"/>
    </source>
</evidence>
<sequence>MSIEHDSIVGEVRVQHEDLARWLGAPDAADALAAFTGQLHADFSMVALDGAVVSRAPLVTGLAGAGGSTPGLTIDITDIDVLHRSADCAVVRFTEVHHRPEGPAERRTTALLVPDPQARNGLRWRTVHETTVTS</sequence>
<keyword evidence="2" id="KW-1185">Reference proteome</keyword>
<dbReference type="Gene3D" id="3.10.450.50">
    <property type="match status" value="1"/>
</dbReference>
<name>A0ABS4QBF9_9NOCA</name>
<dbReference type="RefSeq" id="WP_209887111.1">
    <property type="nucleotide sequence ID" value="NZ_JAGGMR010000001.1"/>
</dbReference>
<proteinExistence type="predicted"/>
<dbReference type="InterPro" id="IPR032710">
    <property type="entry name" value="NTF2-like_dom_sf"/>
</dbReference>
<protein>
    <recommendedName>
        <fullName evidence="3">DUF4440 domain-containing protein</fullName>
    </recommendedName>
</protein>
<dbReference type="Proteomes" id="UP001519325">
    <property type="component" value="Unassembled WGS sequence"/>
</dbReference>
<evidence type="ECO:0000313" key="1">
    <source>
        <dbReference type="EMBL" id="MBP2189034.1"/>
    </source>
</evidence>
<dbReference type="SUPFAM" id="SSF54427">
    <property type="entry name" value="NTF2-like"/>
    <property type="match status" value="1"/>
</dbReference>
<dbReference type="EMBL" id="JAGGMR010000001">
    <property type="protein sequence ID" value="MBP2189034.1"/>
    <property type="molecule type" value="Genomic_DNA"/>
</dbReference>
<dbReference type="PIRSF" id="PIRSF029394">
    <property type="entry name" value="UCP029394"/>
    <property type="match status" value="1"/>
</dbReference>
<gene>
    <name evidence="1" type="ORF">BJ987_001935</name>
</gene>
<accession>A0ABS4QBF9</accession>